<protein>
    <recommendedName>
        <fullName evidence="6">NADH:flavin oxidoreductase/NADH oxidase N-terminal domain-containing protein</fullName>
    </recommendedName>
</protein>
<dbReference type="Gene3D" id="3.20.20.70">
    <property type="entry name" value="Aldolase class I"/>
    <property type="match status" value="1"/>
</dbReference>
<comment type="similarity">
    <text evidence="1">Belongs to the NADH:flavin oxidoreductase/NADH oxidase family.</text>
</comment>
<sequence length="500" mass="53652">MVGMSDKEQIATLSQEVKLPCGRVLPNRLVKAAMEEMLSPGTGLPSDLDEALYEVWAEGGWGMVIAGNVQVSARHLGTPLDIVVPPSPVSPAALAAFSSWARSARPATSSSQPSPLILLQLNHPGRQSARILCGRGPYSPALAPSAVPLQTGTGPLARATSALAWGTPREMSLREIDDVVEQFVAGARLAHETGWDGVELHASHGYLLAQFMSPKVNRRTDDYGGSARKRLTLLFRIIDAIRLELPQEKGFCLGVKLNSSDYVEQDALDNVKWIAEHGGIDFIEISGGSYEHPALREAFFDAFSSRARWLVSTLPPSTLPSPAPLILLTGGFRSRTGICRALSTSTKSPPAADLAGLARPAAADPFLPLTLLAPTVPSALAHAPVYDALSGVRWLRWLLGWLTVVGPGLDVLYHTLLLRQIALQRVRDKRRFVALHGADAASERAPVAVVRSGAGQAAFPLSNFWVLGWRVWVAPVVPGWVVGMAGALLFAVAGKRWKTE</sequence>
<dbReference type="InterPro" id="IPR001155">
    <property type="entry name" value="OxRdtase_FMN_N"/>
</dbReference>
<dbReference type="PANTHER" id="PTHR43656:SF2">
    <property type="entry name" value="BINDING OXIDOREDUCTASE, PUTATIVE (AFU_ORTHOLOGUE AFUA_2G08260)-RELATED"/>
    <property type="match status" value="1"/>
</dbReference>
<evidence type="ECO:0000259" key="6">
    <source>
        <dbReference type="Pfam" id="PF00724"/>
    </source>
</evidence>
<dbReference type="InterPro" id="IPR013785">
    <property type="entry name" value="Aldolase_TIM"/>
</dbReference>
<organism evidence="7 8">
    <name type="scientific">Rhodotorula paludigena</name>
    <dbReference type="NCBI Taxonomy" id="86838"/>
    <lineage>
        <taxon>Eukaryota</taxon>
        <taxon>Fungi</taxon>
        <taxon>Dikarya</taxon>
        <taxon>Basidiomycota</taxon>
        <taxon>Pucciniomycotina</taxon>
        <taxon>Microbotryomycetes</taxon>
        <taxon>Sporidiobolales</taxon>
        <taxon>Sporidiobolaceae</taxon>
        <taxon>Rhodotorula</taxon>
    </lineage>
</organism>
<comment type="caution">
    <text evidence="7">The sequence shown here is derived from an EMBL/GenBank/DDBJ whole genome shotgun (WGS) entry which is preliminary data.</text>
</comment>
<dbReference type="Proteomes" id="UP001342314">
    <property type="component" value="Unassembled WGS sequence"/>
</dbReference>
<dbReference type="PANTHER" id="PTHR43656">
    <property type="entry name" value="BINDING OXIDOREDUCTASE, PUTATIVE (AFU_ORTHOLOGUE AFUA_2G08260)-RELATED"/>
    <property type="match status" value="1"/>
</dbReference>
<evidence type="ECO:0000313" key="7">
    <source>
        <dbReference type="EMBL" id="GJN89166.1"/>
    </source>
</evidence>
<keyword evidence="5" id="KW-1133">Transmembrane helix</keyword>
<feature type="domain" description="NADH:flavin oxidoreductase/NADH oxidase N-terminal" evidence="6">
    <location>
        <begin position="25"/>
        <end position="369"/>
    </location>
</feature>
<dbReference type="AlphaFoldDB" id="A0AAV5G9V7"/>
<keyword evidence="3" id="KW-0288">FMN</keyword>
<dbReference type="GO" id="GO:0010181">
    <property type="term" value="F:FMN binding"/>
    <property type="evidence" value="ECO:0007669"/>
    <property type="project" value="InterPro"/>
</dbReference>
<dbReference type="GO" id="GO:0016491">
    <property type="term" value="F:oxidoreductase activity"/>
    <property type="evidence" value="ECO:0007669"/>
    <property type="project" value="UniProtKB-KW"/>
</dbReference>
<evidence type="ECO:0000256" key="4">
    <source>
        <dbReference type="ARBA" id="ARBA00023002"/>
    </source>
</evidence>
<dbReference type="EMBL" id="BQKY01000004">
    <property type="protein sequence ID" value="GJN89166.1"/>
    <property type="molecule type" value="Genomic_DNA"/>
</dbReference>
<proteinExistence type="inferred from homology"/>
<keyword evidence="2" id="KW-0285">Flavoprotein</keyword>
<feature type="transmembrane region" description="Helical" evidence="5">
    <location>
        <begin position="469"/>
        <end position="493"/>
    </location>
</feature>
<dbReference type="InterPro" id="IPR051799">
    <property type="entry name" value="NADH_flavin_oxidoreductase"/>
</dbReference>
<dbReference type="SUPFAM" id="SSF51395">
    <property type="entry name" value="FMN-linked oxidoreductases"/>
    <property type="match status" value="1"/>
</dbReference>
<evidence type="ECO:0000256" key="2">
    <source>
        <dbReference type="ARBA" id="ARBA00022630"/>
    </source>
</evidence>
<dbReference type="Pfam" id="PF00724">
    <property type="entry name" value="Oxidored_FMN"/>
    <property type="match status" value="1"/>
</dbReference>
<keyword evidence="5" id="KW-0812">Transmembrane</keyword>
<accession>A0AAV5G9V7</accession>
<evidence type="ECO:0000313" key="8">
    <source>
        <dbReference type="Proteomes" id="UP001342314"/>
    </source>
</evidence>
<evidence type="ECO:0000256" key="5">
    <source>
        <dbReference type="SAM" id="Phobius"/>
    </source>
</evidence>
<keyword evidence="5" id="KW-0472">Membrane</keyword>
<keyword evidence="8" id="KW-1185">Reference proteome</keyword>
<name>A0AAV5G9V7_9BASI</name>
<gene>
    <name evidence="7" type="ORF">Rhopal_002140-T1</name>
</gene>
<evidence type="ECO:0000256" key="3">
    <source>
        <dbReference type="ARBA" id="ARBA00022643"/>
    </source>
</evidence>
<keyword evidence="4" id="KW-0560">Oxidoreductase</keyword>
<evidence type="ECO:0000256" key="1">
    <source>
        <dbReference type="ARBA" id="ARBA00005979"/>
    </source>
</evidence>
<reference evidence="7 8" key="1">
    <citation type="submission" date="2021-12" db="EMBL/GenBank/DDBJ databases">
        <title>High titer production of polyol ester of fatty acids by Rhodotorula paludigena BS15 towards product separation-free biomass refinery.</title>
        <authorList>
            <person name="Mano J."/>
            <person name="Ono H."/>
            <person name="Tanaka T."/>
            <person name="Naito K."/>
            <person name="Sushida H."/>
            <person name="Ike M."/>
            <person name="Tokuyasu K."/>
            <person name="Kitaoka M."/>
        </authorList>
    </citation>
    <scope>NUCLEOTIDE SEQUENCE [LARGE SCALE GENOMIC DNA]</scope>
    <source>
        <strain evidence="7 8">BS15</strain>
    </source>
</reference>